<evidence type="ECO:0008006" key="3">
    <source>
        <dbReference type="Google" id="ProtNLM"/>
    </source>
</evidence>
<dbReference type="EMBL" id="QSRB01000018">
    <property type="protein sequence ID" value="RGK81654.1"/>
    <property type="molecule type" value="Genomic_DNA"/>
</dbReference>
<evidence type="ECO:0000313" key="2">
    <source>
        <dbReference type="Proteomes" id="UP000260874"/>
    </source>
</evidence>
<name>A0A3E4PNR4_BACUN</name>
<organism evidence="1 2">
    <name type="scientific">Bacteroides uniformis</name>
    <dbReference type="NCBI Taxonomy" id="820"/>
    <lineage>
        <taxon>Bacteria</taxon>
        <taxon>Pseudomonadati</taxon>
        <taxon>Bacteroidota</taxon>
        <taxon>Bacteroidia</taxon>
        <taxon>Bacteroidales</taxon>
        <taxon>Bacteroidaceae</taxon>
        <taxon>Bacteroides</taxon>
    </lineage>
</organism>
<evidence type="ECO:0000313" key="1">
    <source>
        <dbReference type="EMBL" id="RGK81654.1"/>
    </source>
</evidence>
<gene>
    <name evidence="1" type="ORF">DXC91_17040</name>
</gene>
<accession>A0A3E4PNR4</accession>
<proteinExistence type="predicted"/>
<dbReference type="RefSeq" id="WP_117704039.1">
    <property type="nucleotide sequence ID" value="NZ_CAXTFB010000013.1"/>
</dbReference>
<reference evidence="1 2" key="1">
    <citation type="submission" date="2018-08" db="EMBL/GenBank/DDBJ databases">
        <title>A genome reference for cultivated species of the human gut microbiota.</title>
        <authorList>
            <person name="Zou Y."/>
            <person name="Xue W."/>
            <person name="Luo G."/>
        </authorList>
    </citation>
    <scope>NUCLEOTIDE SEQUENCE [LARGE SCALE GENOMIC DNA]</scope>
    <source>
        <strain evidence="1 2">TF09-22</strain>
    </source>
</reference>
<comment type="caution">
    <text evidence="1">The sequence shown here is derived from an EMBL/GenBank/DDBJ whole genome shotgun (WGS) entry which is preliminary data.</text>
</comment>
<sequence>MLYHYTSLATFALILTTKSIKFNRLDLVDDPDESLFGYGDSDMKLNSSSFVSCWTEDKVENIALWKMYTDLKGVRIGLDKDMFVVYKINDKTSFLKERFYRDGHLAVNSDMNNTEPCNVEYDLKDDNDAVKCYKEYAVSCKNGDILLHTNEIGIHKKKYWDFQKETRFIIRGMSVNEKGAIIDRPLERESFYIPLKWEAMKKMQVVLGPKAGEGERAIVDALLYKIFQDDHDIDVKKSVVRIR</sequence>
<dbReference type="Proteomes" id="UP000260874">
    <property type="component" value="Unassembled WGS sequence"/>
</dbReference>
<dbReference type="AlphaFoldDB" id="A0A3E4PNR4"/>
<protein>
    <recommendedName>
        <fullName evidence="3">DUF2971 domain-containing protein</fullName>
    </recommendedName>
</protein>